<keyword evidence="2" id="KW-1185">Reference proteome</keyword>
<protein>
    <submittedName>
        <fullName evidence="1">Uncharacterized protein</fullName>
    </submittedName>
</protein>
<accession>A0A517R3I0</accession>
<dbReference type="OrthoDB" id="7063902at2"/>
<organism evidence="1 2">
    <name type="scientific">Stratiformator vulcanicus</name>
    <dbReference type="NCBI Taxonomy" id="2527980"/>
    <lineage>
        <taxon>Bacteria</taxon>
        <taxon>Pseudomonadati</taxon>
        <taxon>Planctomycetota</taxon>
        <taxon>Planctomycetia</taxon>
        <taxon>Planctomycetales</taxon>
        <taxon>Planctomycetaceae</taxon>
        <taxon>Stratiformator</taxon>
    </lineage>
</organism>
<reference evidence="1 2" key="1">
    <citation type="submission" date="2019-02" db="EMBL/GenBank/DDBJ databases">
        <title>Deep-cultivation of Planctomycetes and their phenomic and genomic characterization uncovers novel biology.</title>
        <authorList>
            <person name="Wiegand S."/>
            <person name="Jogler M."/>
            <person name="Boedeker C."/>
            <person name="Pinto D."/>
            <person name="Vollmers J."/>
            <person name="Rivas-Marin E."/>
            <person name="Kohn T."/>
            <person name="Peeters S.H."/>
            <person name="Heuer A."/>
            <person name="Rast P."/>
            <person name="Oberbeckmann S."/>
            <person name="Bunk B."/>
            <person name="Jeske O."/>
            <person name="Meyerdierks A."/>
            <person name="Storesund J.E."/>
            <person name="Kallscheuer N."/>
            <person name="Luecker S."/>
            <person name="Lage O.M."/>
            <person name="Pohl T."/>
            <person name="Merkel B.J."/>
            <person name="Hornburger P."/>
            <person name="Mueller R.-W."/>
            <person name="Bruemmer F."/>
            <person name="Labrenz M."/>
            <person name="Spormann A.M."/>
            <person name="Op den Camp H."/>
            <person name="Overmann J."/>
            <person name="Amann R."/>
            <person name="Jetten M.S.M."/>
            <person name="Mascher T."/>
            <person name="Medema M.H."/>
            <person name="Devos D.P."/>
            <person name="Kaster A.-K."/>
            <person name="Ovreas L."/>
            <person name="Rohde M."/>
            <person name="Galperin M.Y."/>
            <person name="Jogler C."/>
        </authorList>
    </citation>
    <scope>NUCLEOTIDE SEQUENCE [LARGE SCALE GENOMIC DNA]</scope>
    <source>
        <strain evidence="1 2">Pan189</strain>
    </source>
</reference>
<name>A0A517R3I0_9PLAN</name>
<gene>
    <name evidence="1" type="ORF">Pan189_28420</name>
</gene>
<proteinExistence type="predicted"/>
<dbReference type="RefSeq" id="WP_145364552.1">
    <property type="nucleotide sequence ID" value="NZ_CP036268.1"/>
</dbReference>
<evidence type="ECO:0000313" key="1">
    <source>
        <dbReference type="EMBL" id="QDT38448.1"/>
    </source>
</evidence>
<dbReference type="KEGG" id="svp:Pan189_28420"/>
<dbReference type="EMBL" id="CP036268">
    <property type="protein sequence ID" value="QDT38448.1"/>
    <property type="molecule type" value="Genomic_DNA"/>
</dbReference>
<sequence>MATYEYSLTQPPEEPRERELWLQHAAGFIIFEDVRAHARRQVNSELNGSAREAAFQAIDDAVGGLMQILDGVSGTLSNDTHSVGLRVTVELEDVATGKSVSTVDLAEGDGMCMGYHGWLEGDYGAERPFE</sequence>
<dbReference type="AlphaFoldDB" id="A0A517R3I0"/>
<dbReference type="Proteomes" id="UP000317318">
    <property type="component" value="Chromosome"/>
</dbReference>
<evidence type="ECO:0000313" key="2">
    <source>
        <dbReference type="Proteomes" id="UP000317318"/>
    </source>
</evidence>